<keyword evidence="2" id="KW-1185">Reference proteome</keyword>
<evidence type="ECO:0000313" key="1">
    <source>
        <dbReference type="EMBL" id="BAY19448.1"/>
    </source>
</evidence>
<gene>
    <name evidence="1" type="ORF">NIES21_53100</name>
</gene>
<sequence>MGFFSQGLMGIAGTSVAALGMIATINQPSYAGGTIFKCEKRQGIPITVAQTQDGRKVPMIQWSSQDYFTREWNSERRCYEVSRRFQKSYDNGKLKYIKTGILRGEPVVCAAVNQNAPCTDSSLLFTLKRGSNAKATLRRLMNRRGLVAGNVLNESGGDSLNIDFDTYLNHATNEQNSDINQDINE</sequence>
<protein>
    <submittedName>
        <fullName evidence="1">Uncharacterized protein</fullName>
    </submittedName>
</protein>
<evidence type="ECO:0000313" key="2">
    <source>
        <dbReference type="Proteomes" id="UP000218287"/>
    </source>
</evidence>
<organism evidence="1 2">
    <name type="scientific">Anabaenopsis circularis NIES-21</name>
    <dbReference type="NCBI Taxonomy" id="1085406"/>
    <lineage>
        <taxon>Bacteria</taxon>
        <taxon>Bacillati</taxon>
        <taxon>Cyanobacteriota</taxon>
        <taxon>Cyanophyceae</taxon>
        <taxon>Nostocales</taxon>
        <taxon>Nodulariaceae</taxon>
        <taxon>Anabaenopsis</taxon>
    </lineage>
</organism>
<accession>A0A1Z4GQ12</accession>
<proteinExistence type="predicted"/>
<reference evidence="1 2" key="1">
    <citation type="submission" date="2017-06" db="EMBL/GenBank/DDBJ databases">
        <title>Genome sequencing of cyanobaciteial culture collection at National Institute for Environmental Studies (NIES).</title>
        <authorList>
            <person name="Hirose Y."/>
            <person name="Shimura Y."/>
            <person name="Fujisawa T."/>
            <person name="Nakamura Y."/>
            <person name="Kawachi M."/>
        </authorList>
    </citation>
    <scope>NUCLEOTIDE SEQUENCE [LARGE SCALE GENOMIC DNA]</scope>
    <source>
        <strain evidence="1 2">NIES-21</strain>
    </source>
</reference>
<name>A0A1Z4GQ12_9CYAN</name>
<dbReference type="AlphaFoldDB" id="A0A1Z4GQ12"/>
<dbReference type="InterPro" id="IPR025478">
    <property type="entry name" value="COP23"/>
</dbReference>
<dbReference type="Pfam" id="PF14218">
    <property type="entry name" value="COP23"/>
    <property type="match status" value="1"/>
</dbReference>
<dbReference type="EMBL" id="AP018174">
    <property type="protein sequence ID" value="BAY19448.1"/>
    <property type="molecule type" value="Genomic_DNA"/>
</dbReference>
<dbReference type="Proteomes" id="UP000218287">
    <property type="component" value="Chromosome"/>
</dbReference>